<evidence type="ECO:0000256" key="3">
    <source>
        <dbReference type="SAM" id="MobiDB-lite"/>
    </source>
</evidence>
<feature type="compositionally biased region" description="Basic and acidic residues" evidence="3">
    <location>
        <begin position="366"/>
        <end position="377"/>
    </location>
</feature>
<reference evidence="5 6" key="2">
    <citation type="journal article" date="2019" name="G3 (Bethesda)">
        <title>Hybrid Assembly of the Genome of the Entomopathogenic Nematode Steinernema carpocapsae Identifies the X-Chromosome.</title>
        <authorList>
            <person name="Serra L."/>
            <person name="Macchietto M."/>
            <person name="Macias-Munoz A."/>
            <person name="McGill C.J."/>
            <person name="Rodriguez I.M."/>
            <person name="Rodriguez B."/>
            <person name="Murad R."/>
            <person name="Mortazavi A."/>
        </authorList>
    </citation>
    <scope>NUCLEOTIDE SEQUENCE [LARGE SCALE GENOMIC DNA]</scope>
    <source>
        <strain evidence="5 6">ALL</strain>
    </source>
</reference>
<dbReference type="CDD" id="cd05227">
    <property type="entry name" value="AR_SDR_e"/>
    <property type="match status" value="1"/>
</dbReference>
<dbReference type="FunFam" id="3.40.50.720:FF:000336">
    <property type="entry name" value="Aldehyde reductase"/>
    <property type="match status" value="1"/>
</dbReference>
<gene>
    <name evidence="5" type="ORF">L596_016289</name>
</gene>
<proteinExistence type="inferred from homology"/>
<dbReference type="AlphaFoldDB" id="A0A4U5NIJ2"/>
<feature type="domain" description="NAD-dependent epimerase/dehydratase" evidence="4">
    <location>
        <begin position="9"/>
        <end position="246"/>
    </location>
</feature>
<organism evidence="5 6">
    <name type="scientific">Steinernema carpocapsae</name>
    <name type="common">Entomopathogenic nematode</name>
    <dbReference type="NCBI Taxonomy" id="34508"/>
    <lineage>
        <taxon>Eukaryota</taxon>
        <taxon>Metazoa</taxon>
        <taxon>Ecdysozoa</taxon>
        <taxon>Nematoda</taxon>
        <taxon>Chromadorea</taxon>
        <taxon>Rhabditida</taxon>
        <taxon>Tylenchina</taxon>
        <taxon>Panagrolaimomorpha</taxon>
        <taxon>Strongyloidoidea</taxon>
        <taxon>Steinernematidae</taxon>
        <taxon>Steinernema</taxon>
    </lineage>
</organism>
<dbReference type="Proteomes" id="UP000298663">
    <property type="component" value="Unassembled WGS sequence"/>
</dbReference>
<sequence>MAERSDKLVLVTGASGYVALHCVKQLLEDGYSVRGTVRNLQNNKKIGPLRSLNGASERLELVEADLERPEDWPGVIQGCSFILHVASPWPIVADEHTITVAVEGTLSVLKAASKCSGVEKIVMTSSCSAINDGHKNDERIFDETCWSNLEDKHVENYARSKTLAERSAWNYWSSLNEEDRFELTVINPTFITGPVLSDQEHGSATVIGRMMDVRTFLAAPKICLGLVDVRDVARAHVKALELPETNGQRVLVTHTDPVWFGDMAKWLHKEYTKKGFKISKIVTPTWLLKVYAKLDIDEQAKSVLHRVGPELRFSNQKSIDLLGMNTYIHPKQSVLDMVESMIEHQMIKEPKKPSPGCRFRRTKHHATPEKEATSQAA</sequence>
<dbReference type="GO" id="GO:0016616">
    <property type="term" value="F:oxidoreductase activity, acting on the CH-OH group of donors, NAD or NADP as acceptor"/>
    <property type="evidence" value="ECO:0007669"/>
    <property type="project" value="TreeGrafter"/>
</dbReference>
<comment type="similarity">
    <text evidence="2">Belongs to the NAD(P)-dependent epimerase/dehydratase family. Dihydroflavonol-4-reductase subfamily.</text>
</comment>
<dbReference type="InterPro" id="IPR050425">
    <property type="entry name" value="NAD(P)_dehydrat-like"/>
</dbReference>
<dbReference type="OrthoDB" id="2735536at2759"/>
<evidence type="ECO:0000256" key="1">
    <source>
        <dbReference type="ARBA" id="ARBA00023002"/>
    </source>
</evidence>
<dbReference type="EMBL" id="AZBU02000004">
    <property type="protein sequence ID" value="TKR82592.1"/>
    <property type="molecule type" value="Genomic_DNA"/>
</dbReference>
<keyword evidence="1" id="KW-0560">Oxidoreductase</keyword>
<dbReference type="PANTHER" id="PTHR10366:SF564">
    <property type="entry name" value="STEROL-4-ALPHA-CARBOXYLATE 3-DEHYDROGENASE, DECARBOXYLATING"/>
    <property type="match status" value="1"/>
</dbReference>
<reference evidence="5 6" key="1">
    <citation type="journal article" date="2015" name="Genome Biol.">
        <title>Comparative genomics of Steinernema reveals deeply conserved gene regulatory networks.</title>
        <authorList>
            <person name="Dillman A.R."/>
            <person name="Macchietto M."/>
            <person name="Porter C.F."/>
            <person name="Rogers A."/>
            <person name="Williams B."/>
            <person name="Antoshechkin I."/>
            <person name="Lee M.M."/>
            <person name="Goodwin Z."/>
            <person name="Lu X."/>
            <person name="Lewis E.E."/>
            <person name="Goodrich-Blair H."/>
            <person name="Stock S.P."/>
            <person name="Adams B.J."/>
            <person name="Sternberg P.W."/>
            <person name="Mortazavi A."/>
        </authorList>
    </citation>
    <scope>NUCLEOTIDE SEQUENCE [LARGE SCALE GENOMIC DNA]</scope>
    <source>
        <strain evidence="5 6">ALL</strain>
    </source>
</reference>
<dbReference type="PANTHER" id="PTHR10366">
    <property type="entry name" value="NAD DEPENDENT EPIMERASE/DEHYDRATASE"/>
    <property type="match status" value="1"/>
</dbReference>
<evidence type="ECO:0000259" key="4">
    <source>
        <dbReference type="Pfam" id="PF01370"/>
    </source>
</evidence>
<protein>
    <recommendedName>
        <fullName evidence="4">NAD-dependent epimerase/dehydratase domain-containing protein</fullName>
    </recommendedName>
</protein>
<dbReference type="Gene3D" id="3.40.50.720">
    <property type="entry name" value="NAD(P)-binding Rossmann-like Domain"/>
    <property type="match status" value="1"/>
</dbReference>
<keyword evidence="6" id="KW-1185">Reference proteome</keyword>
<comment type="caution">
    <text evidence="5">The sequence shown here is derived from an EMBL/GenBank/DDBJ whole genome shotgun (WGS) entry which is preliminary data.</text>
</comment>
<dbReference type="Pfam" id="PF01370">
    <property type="entry name" value="Epimerase"/>
    <property type="match status" value="1"/>
</dbReference>
<accession>A0A4U5NIJ2</accession>
<evidence type="ECO:0000313" key="5">
    <source>
        <dbReference type="EMBL" id="TKR82592.1"/>
    </source>
</evidence>
<feature type="region of interest" description="Disordered" evidence="3">
    <location>
        <begin position="347"/>
        <end position="377"/>
    </location>
</feature>
<dbReference type="InterPro" id="IPR001509">
    <property type="entry name" value="Epimerase_deHydtase"/>
</dbReference>
<dbReference type="STRING" id="34508.A0A4U5NIJ2"/>
<evidence type="ECO:0000256" key="2">
    <source>
        <dbReference type="ARBA" id="ARBA00023445"/>
    </source>
</evidence>
<dbReference type="InterPro" id="IPR036291">
    <property type="entry name" value="NAD(P)-bd_dom_sf"/>
</dbReference>
<evidence type="ECO:0000313" key="6">
    <source>
        <dbReference type="Proteomes" id="UP000298663"/>
    </source>
</evidence>
<dbReference type="SUPFAM" id="SSF51735">
    <property type="entry name" value="NAD(P)-binding Rossmann-fold domains"/>
    <property type="match status" value="1"/>
</dbReference>
<name>A0A4U5NIJ2_STECR</name>